<sequence length="46" mass="5545">MMHRNFKLPKHLMWQTEGCNYSKCRCLLKHGMLIFKILHHITNPHG</sequence>
<name>A0A2P2NXM1_RHIMU</name>
<protein>
    <submittedName>
        <fullName evidence="1">Uncharacterized protein</fullName>
    </submittedName>
</protein>
<organism evidence="1">
    <name type="scientific">Rhizophora mucronata</name>
    <name type="common">Asiatic mangrove</name>
    <dbReference type="NCBI Taxonomy" id="61149"/>
    <lineage>
        <taxon>Eukaryota</taxon>
        <taxon>Viridiplantae</taxon>
        <taxon>Streptophyta</taxon>
        <taxon>Embryophyta</taxon>
        <taxon>Tracheophyta</taxon>
        <taxon>Spermatophyta</taxon>
        <taxon>Magnoliopsida</taxon>
        <taxon>eudicotyledons</taxon>
        <taxon>Gunneridae</taxon>
        <taxon>Pentapetalae</taxon>
        <taxon>rosids</taxon>
        <taxon>fabids</taxon>
        <taxon>Malpighiales</taxon>
        <taxon>Rhizophoraceae</taxon>
        <taxon>Rhizophora</taxon>
    </lineage>
</organism>
<proteinExistence type="predicted"/>
<accession>A0A2P2NXM1</accession>
<reference evidence="1" key="1">
    <citation type="submission" date="2018-02" db="EMBL/GenBank/DDBJ databases">
        <title>Rhizophora mucronata_Transcriptome.</title>
        <authorList>
            <person name="Meera S.P."/>
            <person name="Sreeshan A."/>
            <person name="Augustine A."/>
        </authorList>
    </citation>
    <scope>NUCLEOTIDE SEQUENCE</scope>
    <source>
        <tissue evidence="1">Leaf</tissue>
    </source>
</reference>
<evidence type="ECO:0000313" key="1">
    <source>
        <dbReference type="EMBL" id="MBX47131.1"/>
    </source>
</evidence>
<dbReference type="EMBL" id="GGEC01066647">
    <property type="protein sequence ID" value="MBX47131.1"/>
    <property type="molecule type" value="Transcribed_RNA"/>
</dbReference>
<dbReference type="AlphaFoldDB" id="A0A2P2NXM1"/>